<dbReference type="EMBL" id="JAAZBX010000012">
    <property type="protein sequence ID" value="NLD25633.1"/>
    <property type="molecule type" value="Genomic_DNA"/>
</dbReference>
<comment type="caution">
    <text evidence="3">The sequence shown here is derived from an EMBL/GenBank/DDBJ whole genome shotgun (WGS) entry which is preliminary data.</text>
</comment>
<evidence type="ECO:0000313" key="3">
    <source>
        <dbReference type="EMBL" id="NLD25633.1"/>
    </source>
</evidence>
<feature type="compositionally biased region" description="Polar residues" evidence="1">
    <location>
        <begin position="7"/>
        <end position="17"/>
    </location>
</feature>
<dbReference type="Proteomes" id="UP000545876">
    <property type="component" value="Unassembled WGS sequence"/>
</dbReference>
<feature type="compositionally biased region" description="Low complexity" evidence="1">
    <location>
        <begin position="109"/>
        <end position="120"/>
    </location>
</feature>
<dbReference type="AlphaFoldDB" id="A0A847D2D9"/>
<keyword evidence="2" id="KW-0812">Transmembrane</keyword>
<feature type="transmembrane region" description="Helical" evidence="2">
    <location>
        <begin position="138"/>
        <end position="158"/>
    </location>
</feature>
<accession>A0A847D2D9</accession>
<name>A0A847D2D9_9BACT</name>
<feature type="compositionally biased region" description="Low complexity" evidence="1">
    <location>
        <begin position="27"/>
        <end position="48"/>
    </location>
</feature>
<feature type="compositionally biased region" description="Polar residues" evidence="1">
    <location>
        <begin position="94"/>
        <end position="108"/>
    </location>
</feature>
<sequence length="350" mass="38710">MDDSNKVMGQSTNNYSPEINVPPIPSSLPSEPLQTTPNTNQQQISQTPVSNEVPGSDIQPEPVKEQPTQLSSEPSVLNPVETPQQVLNVHHNPQESPENTFKEGTSVSPEPIEQKPPIQEEIPIEQEVKVKDKSTKKFPILLLILIALALIIGGYFVAKQYLFTGENANRKNGDDTEGQGLIVVQNDGTAPKADKTSPEDICISELQSILSMIKQFEEYQKEKDASSVLSLFTKPESTQEKAELANLDGSDSGLPPRLYNNVSTNYLTDSYSVISNPLKTEKSGVCNVIVEELRAYYGGPDNPEYSSPLAKSFTLVVKKVDDKWMIESYQSSEKNIKESKYSGFLMEIED</sequence>
<protein>
    <submittedName>
        <fullName evidence="3">Uncharacterized protein</fullName>
    </submittedName>
</protein>
<feature type="compositionally biased region" description="Polar residues" evidence="1">
    <location>
        <begin position="66"/>
        <end position="87"/>
    </location>
</feature>
<evidence type="ECO:0000256" key="1">
    <source>
        <dbReference type="SAM" id="MobiDB-lite"/>
    </source>
</evidence>
<evidence type="ECO:0000313" key="4">
    <source>
        <dbReference type="Proteomes" id="UP000545876"/>
    </source>
</evidence>
<keyword evidence="2" id="KW-0472">Membrane</keyword>
<gene>
    <name evidence="3" type="ORF">GX656_03290</name>
</gene>
<organism evidence="3 4">
    <name type="scientific">Candidatus Dojkabacteria bacterium</name>
    <dbReference type="NCBI Taxonomy" id="2099670"/>
    <lineage>
        <taxon>Bacteria</taxon>
        <taxon>Candidatus Dojkabacteria</taxon>
    </lineage>
</organism>
<keyword evidence="2" id="KW-1133">Transmembrane helix</keyword>
<reference evidence="3 4" key="1">
    <citation type="journal article" date="2020" name="Biotechnol. Biofuels">
        <title>New insights from the biogas microbiome by comprehensive genome-resolved metagenomics of nearly 1600 species originating from multiple anaerobic digesters.</title>
        <authorList>
            <person name="Campanaro S."/>
            <person name="Treu L."/>
            <person name="Rodriguez-R L.M."/>
            <person name="Kovalovszki A."/>
            <person name="Ziels R.M."/>
            <person name="Maus I."/>
            <person name="Zhu X."/>
            <person name="Kougias P.G."/>
            <person name="Basile A."/>
            <person name="Luo G."/>
            <person name="Schluter A."/>
            <person name="Konstantinidis K.T."/>
            <person name="Angelidaki I."/>
        </authorList>
    </citation>
    <scope>NUCLEOTIDE SEQUENCE [LARGE SCALE GENOMIC DNA]</scope>
    <source>
        <strain evidence="3">AS06rmzACSIP_65</strain>
    </source>
</reference>
<evidence type="ECO:0000256" key="2">
    <source>
        <dbReference type="SAM" id="Phobius"/>
    </source>
</evidence>
<proteinExistence type="predicted"/>
<feature type="region of interest" description="Disordered" evidence="1">
    <location>
        <begin position="1"/>
        <end position="120"/>
    </location>
</feature>